<proteinExistence type="predicted"/>
<comment type="caution">
    <text evidence="3">The sequence shown here is derived from an EMBL/GenBank/DDBJ whole genome shotgun (WGS) entry which is preliminary data.</text>
</comment>
<evidence type="ECO:0000313" key="4">
    <source>
        <dbReference type="Proteomes" id="UP001161017"/>
    </source>
</evidence>
<protein>
    <recommendedName>
        <fullName evidence="2">CorA-like transporter domain-containing protein</fullName>
    </recommendedName>
</protein>
<keyword evidence="1" id="KW-0472">Membrane</keyword>
<dbReference type="AlphaFoldDB" id="A0AA43QMA2"/>
<organism evidence="3 4">
    <name type="scientific">Ramalina farinacea</name>
    <dbReference type="NCBI Taxonomy" id="258253"/>
    <lineage>
        <taxon>Eukaryota</taxon>
        <taxon>Fungi</taxon>
        <taxon>Dikarya</taxon>
        <taxon>Ascomycota</taxon>
        <taxon>Pezizomycotina</taxon>
        <taxon>Lecanoromycetes</taxon>
        <taxon>OSLEUM clade</taxon>
        <taxon>Lecanoromycetidae</taxon>
        <taxon>Lecanorales</taxon>
        <taxon>Lecanorineae</taxon>
        <taxon>Ramalinaceae</taxon>
        <taxon>Ramalina</taxon>
    </lineage>
</organism>
<dbReference type="Proteomes" id="UP001161017">
    <property type="component" value="Unassembled WGS sequence"/>
</dbReference>
<keyword evidence="1" id="KW-0812">Transmembrane</keyword>
<keyword evidence="4" id="KW-1185">Reference proteome</keyword>
<dbReference type="Pfam" id="PF26616">
    <property type="entry name" value="CorA-like"/>
    <property type="match status" value="1"/>
</dbReference>
<dbReference type="EMBL" id="JAPUFD010000007">
    <property type="protein sequence ID" value="MDI1488214.1"/>
    <property type="molecule type" value="Genomic_DNA"/>
</dbReference>
<feature type="transmembrane region" description="Helical" evidence="1">
    <location>
        <begin position="471"/>
        <end position="495"/>
    </location>
</feature>
<dbReference type="InterPro" id="IPR058257">
    <property type="entry name" value="CorA-like_dom"/>
</dbReference>
<name>A0AA43QMA2_9LECA</name>
<dbReference type="Gene3D" id="1.20.58.340">
    <property type="entry name" value="Magnesium transport protein CorA, transmembrane region"/>
    <property type="match status" value="1"/>
</dbReference>
<reference evidence="3" key="1">
    <citation type="journal article" date="2023" name="Genome Biol. Evol.">
        <title>First Whole Genome Sequence and Flow Cytometry Genome Size Data for the Lichen-Forming Fungus Ramalina farinacea (Ascomycota).</title>
        <authorList>
            <person name="Llewellyn T."/>
            <person name="Mian S."/>
            <person name="Hill R."/>
            <person name="Leitch I.J."/>
            <person name="Gaya E."/>
        </authorList>
    </citation>
    <scope>NUCLEOTIDE SEQUENCE</scope>
    <source>
        <strain evidence="3">LIQ254RAFAR</strain>
    </source>
</reference>
<evidence type="ECO:0000256" key="1">
    <source>
        <dbReference type="SAM" id="Phobius"/>
    </source>
</evidence>
<feature type="transmembrane region" description="Helical" evidence="1">
    <location>
        <begin position="429"/>
        <end position="451"/>
    </location>
</feature>
<accession>A0AA43QMA2</accession>
<sequence>MGTSRYFDQTIFRESSAADQIFEERSGDIFQTSAKESFVDVHLQSPFPDDDVVGAIGGSSDERQQKTSIQTGSVPATVDKYEDLTEPNSPVDKFDYRGRPPTYVAKLGLSTRSITNPVELEGILQKVDRKLFEVLTAGLGVFPKFKDFVLLFGTKEEEHEMTPPPLRFRPQAPVEPFAEVGWTLSFECTYCLRYVDLNHRNTAKPWSIRQMAVYQKYGHVKKTSTWILVSASQKTETCIDRYIKSVANLQDVDPFELHVLFLEVASSTWRPYIVYLAQSISQRIDQFSVASIDDGGPTDSVDFEARQVLNDMENELIDALSVLDSTEDTIDALLGNHERYCMSSYQRSNMYEVGTNVPLNIALRQMKTEVAVNRKKITALSAKLNGAIKLLSNLLELENGISLRRLTQEAAEESGSMRRLTEKSTQDAATVKMLTVITIIYLPATAISNFFSTEFVSLNSGNNVVELSANAWLFAALAFPLTLITLIIWWTWVLSQGRDTDKESKKKLSPLTMIRTYGRVSTNIRAESH</sequence>
<gene>
    <name evidence="3" type="ORF">OHK93_007488</name>
</gene>
<evidence type="ECO:0000313" key="3">
    <source>
        <dbReference type="EMBL" id="MDI1488214.1"/>
    </source>
</evidence>
<feature type="domain" description="CorA-like transporter" evidence="2">
    <location>
        <begin position="129"/>
        <end position="284"/>
    </location>
</feature>
<evidence type="ECO:0000259" key="2">
    <source>
        <dbReference type="Pfam" id="PF26616"/>
    </source>
</evidence>
<keyword evidence="1" id="KW-1133">Transmembrane helix</keyword>